<feature type="non-terminal residue" evidence="1">
    <location>
        <position position="1"/>
    </location>
</feature>
<reference evidence="1" key="1">
    <citation type="submission" date="2019-10" db="EMBL/GenBank/DDBJ databases">
        <authorList>
            <consortium name="DOE Joint Genome Institute"/>
            <person name="Kuo A."/>
            <person name="Miyauchi S."/>
            <person name="Kiss E."/>
            <person name="Drula E."/>
            <person name="Kohler A."/>
            <person name="Sanchez-Garcia M."/>
            <person name="Andreopoulos B."/>
            <person name="Barry K.W."/>
            <person name="Bonito G."/>
            <person name="Buee M."/>
            <person name="Carver A."/>
            <person name="Chen C."/>
            <person name="Cichocki N."/>
            <person name="Clum A."/>
            <person name="Culley D."/>
            <person name="Crous P.W."/>
            <person name="Fauchery L."/>
            <person name="Girlanda M."/>
            <person name="Hayes R."/>
            <person name="Keri Z."/>
            <person name="Labutti K."/>
            <person name="Lipzen A."/>
            <person name="Lombard V."/>
            <person name="Magnuson J."/>
            <person name="Maillard F."/>
            <person name="Morin E."/>
            <person name="Murat C."/>
            <person name="Nolan M."/>
            <person name="Ohm R."/>
            <person name="Pangilinan J."/>
            <person name="Pereira M."/>
            <person name="Perotto S."/>
            <person name="Peter M."/>
            <person name="Riley R."/>
            <person name="Sitrit Y."/>
            <person name="Stielow B."/>
            <person name="Szollosi G."/>
            <person name="Zifcakova L."/>
            <person name="Stursova M."/>
            <person name="Spatafora J.W."/>
            <person name="Tedersoo L."/>
            <person name="Vaario L.-M."/>
            <person name="Yamada A."/>
            <person name="Yan M."/>
            <person name="Wang P."/>
            <person name="Xu J."/>
            <person name="Bruns T."/>
            <person name="Baldrian P."/>
            <person name="Vilgalys R."/>
            <person name="Henrissat B."/>
            <person name="Grigoriev I.V."/>
            <person name="Hibbett D."/>
            <person name="Nagy L.G."/>
            <person name="Martin F.M."/>
        </authorList>
    </citation>
    <scope>NUCLEOTIDE SEQUENCE</scope>
    <source>
        <strain evidence="1">P2</strain>
    </source>
</reference>
<comment type="caution">
    <text evidence="1">The sequence shown here is derived from an EMBL/GenBank/DDBJ whole genome shotgun (WGS) entry which is preliminary data.</text>
</comment>
<organism evidence="1 2">
    <name type="scientific">Thelephora ganbajun</name>
    <name type="common">Ganba fungus</name>
    <dbReference type="NCBI Taxonomy" id="370292"/>
    <lineage>
        <taxon>Eukaryota</taxon>
        <taxon>Fungi</taxon>
        <taxon>Dikarya</taxon>
        <taxon>Basidiomycota</taxon>
        <taxon>Agaricomycotina</taxon>
        <taxon>Agaricomycetes</taxon>
        <taxon>Thelephorales</taxon>
        <taxon>Thelephoraceae</taxon>
        <taxon>Thelephora</taxon>
    </lineage>
</organism>
<protein>
    <submittedName>
        <fullName evidence="1">Tryptophan synthase beta subunit-like PLP-dependent enzyme</fullName>
    </submittedName>
</protein>
<dbReference type="EMBL" id="MU117965">
    <property type="protein sequence ID" value="KAF9653133.1"/>
    <property type="molecule type" value="Genomic_DNA"/>
</dbReference>
<evidence type="ECO:0000313" key="2">
    <source>
        <dbReference type="Proteomes" id="UP000886501"/>
    </source>
</evidence>
<dbReference type="Proteomes" id="UP000886501">
    <property type="component" value="Unassembled WGS sequence"/>
</dbReference>
<accession>A0ACB6ZUP2</accession>
<gene>
    <name evidence="1" type="ORF">BDM02DRAFT_3135988</name>
</gene>
<name>A0ACB6ZUP2_THEGA</name>
<keyword evidence="2" id="KW-1185">Reference proteome</keyword>
<reference evidence="1" key="2">
    <citation type="journal article" date="2020" name="Nat. Commun.">
        <title>Large-scale genome sequencing of mycorrhizal fungi provides insights into the early evolution of symbiotic traits.</title>
        <authorList>
            <person name="Miyauchi S."/>
            <person name="Kiss E."/>
            <person name="Kuo A."/>
            <person name="Drula E."/>
            <person name="Kohler A."/>
            <person name="Sanchez-Garcia M."/>
            <person name="Morin E."/>
            <person name="Andreopoulos B."/>
            <person name="Barry K.W."/>
            <person name="Bonito G."/>
            <person name="Buee M."/>
            <person name="Carver A."/>
            <person name="Chen C."/>
            <person name="Cichocki N."/>
            <person name="Clum A."/>
            <person name="Culley D."/>
            <person name="Crous P.W."/>
            <person name="Fauchery L."/>
            <person name="Girlanda M."/>
            <person name="Hayes R.D."/>
            <person name="Keri Z."/>
            <person name="LaButti K."/>
            <person name="Lipzen A."/>
            <person name="Lombard V."/>
            <person name="Magnuson J."/>
            <person name="Maillard F."/>
            <person name="Murat C."/>
            <person name="Nolan M."/>
            <person name="Ohm R.A."/>
            <person name="Pangilinan J."/>
            <person name="Pereira M.F."/>
            <person name="Perotto S."/>
            <person name="Peter M."/>
            <person name="Pfister S."/>
            <person name="Riley R."/>
            <person name="Sitrit Y."/>
            <person name="Stielow J.B."/>
            <person name="Szollosi G."/>
            <person name="Zifcakova L."/>
            <person name="Stursova M."/>
            <person name="Spatafora J.W."/>
            <person name="Tedersoo L."/>
            <person name="Vaario L.M."/>
            <person name="Yamada A."/>
            <person name="Yan M."/>
            <person name="Wang P."/>
            <person name="Xu J."/>
            <person name="Bruns T."/>
            <person name="Baldrian P."/>
            <person name="Vilgalys R."/>
            <person name="Dunand C."/>
            <person name="Henrissat B."/>
            <person name="Grigoriev I.V."/>
            <person name="Hibbett D."/>
            <person name="Nagy L.G."/>
            <person name="Martin F.M."/>
        </authorList>
    </citation>
    <scope>NUCLEOTIDE SEQUENCE</scope>
    <source>
        <strain evidence="1">P2</strain>
    </source>
</reference>
<sequence length="372" mass="40088">MDCIDKSLETPLLYSSHISRRLGVGAYLKLENLQPSQSFKYRGISLFTRRCKAVRGDDLHVIVASGGNAGIVAACVANKLGIKCTVFIPDGASPDTINYLGREGSKVVIGGDHYLQALRSAEDAVAANPHAVLVPAYDHPTLWEGHGSMVAEISQQLGRKPDMIICSVGGGGLLGGVMIGCKAVGWEDVPIVTIETSGANCFYSSMALNKDWAGSFGVSDEVDIVTEDGVKIVHLRKLTSRATSLAATFPSTGVIKMALARGGDIRCLSVPDEMTMSTAYSFAEEYKMLIELACAATLTPAYEPGLMERLSEGNNKPDVVVFIVCGGFKISLNEIKEYRTIVQRELEAEKNDWECGCNGEKWNVPKTASRER</sequence>
<proteinExistence type="predicted"/>
<evidence type="ECO:0000313" key="1">
    <source>
        <dbReference type="EMBL" id="KAF9653133.1"/>
    </source>
</evidence>